<dbReference type="OrthoDB" id="127311at2"/>
<evidence type="ECO:0000256" key="9">
    <source>
        <dbReference type="ARBA" id="ARBA00023136"/>
    </source>
</evidence>
<feature type="chain" id="PRO_5019356267" evidence="14">
    <location>
        <begin position="26"/>
        <end position="706"/>
    </location>
</feature>
<keyword evidence="6" id="KW-0408">Iron</keyword>
<evidence type="ECO:0000256" key="12">
    <source>
        <dbReference type="RuleBase" id="RU003357"/>
    </source>
</evidence>
<evidence type="ECO:0000256" key="1">
    <source>
        <dbReference type="ARBA" id="ARBA00004571"/>
    </source>
</evidence>
<evidence type="ECO:0000256" key="5">
    <source>
        <dbReference type="ARBA" id="ARBA00022692"/>
    </source>
</evidence>
<comment type="similarity">
    <text evidence="11 12">Belongs to the TonB-dependent receptor family.</text>
</comment>
<feature type="domain" description="TonB-dependent receptor plug" evidence="16">
    <location>
        <begin position="49"/>
        <end position="155"/>
    </location>
</feature>
<sequence>MLHSTRLHPLAALIALALISPSLHAAPDANPGSTLAAVEVTTSKVPEPVEQTPAMITVISGDELRARGVVDLRTALSLVAGVDIAPGGDAGPAASVPGLWGLREFDAFLLVVDGIPSGGTFNPALATLDLTNVERIEVLRGAAPVMYGATSFVGVIQIIHYAAGETPSRAMIGVGTRSTGIASISTNLSDWGTFKQSISANVSTQDFTQDRSGVDRAHLLYRIAGDTDLGKLHIDLDATTVHQDPYSPHPVEDGRLTPRFPLDANINPTDARQDQNRVQLNAGLNRNIGIGEWVTTLSVDHSEGKNIRGFLREDFADDGVTHNADGFRQTVKLTDAYFDSYVAMHPATELTWTVGLDWLYGNGRQNSDNFEYGVLPNGANAPNSHQLEIDESTQLRDRRNFGGVYSQIDWKPTSRWDIVAGLRFNDTHESRDGQVIDRHADPGTPPDANADKQSKSRLAGILGASYALWESGADKLTVFADYRNTYKPAAIDFGPEAEGSILQPETANSWETGFKGQLADGRFDWELSYFHMNFSNLVIPENIGGLPGLANAGKSLFKGAEIEASYRITPDLRLRGTYAYHNARFTERLVEQPDGSFSNLAGNHLEVSPQNLAALGLIYAPTQGFEGSLVWNVVGKRFLDQENETPVGAYATLDAGLGYRFERWELRLDGYNLSDRRDPVAISELGDGQAYRLPGRSAVLSATVQF</sequence>
<dbReference type="Pfam" id="PF00593">
    <property type="entry name" value="TonB_dep_Rec_b-barrel"/>
    <property type="match status" value="1"/>
</dbReference>
<feature type="domain" description="TonB-dependent receptor-like beta-barrel" evidence="15">
    <location>
        <begin position="259"/>
        <end position="673"/>
    </location>
</feature>
<keyword evidence="9 11" id="KW-0472">Membrane</keyword>
<evidence type="ECO:0000256" key="13">
    <source>
        <dbReference type="SAM" id="MobiDB-lite"/>
    </source>
</evidence>
<feature type="compositionally biased region" description="Basic and acidic residues" evidence="13">
    <location>
        <begin position="430"/>
        <end position="441"/>
    </location>
</feature>
<keyword evidence="3 11" id="KW-1134">Transmembrane beta strand</keyword>
<dbReference type="KEGG" id="xbc:ELE36_11830"/>
<dbReference type="PROSITE" id="PS52016">
    <property type="entry name" value="TONB_DEPENDENT_REC_3"/>
    <property type="match status" value="1"/>
</dbReference>
<dbReference type="InterPro" id="IPR039426">
    <property type="entry name" value="TonB-dep_rcpt-like"/>
</dbReference>
<keyword evidence="7" id="KW-0406">Ion transport</keyword>
<dbReference type="Proteomes" id="UP000291562">
    <property type="component" value="Chromosome"/>
</dbReference>
<evidence type="ECO:0000256" key="7">
    <source>
        <dbReference type="ARBA" id="ARBA00023065"/>
    </source>
</evidence>
<dbReference type="SUPFAM" id="SSF56935">
    <property type="entry name" value="Porins"/>
    <property type="match status" value="1"/>
</dbReference>
<dbReference type="InterPro" id="IPR036942">
    <property type="entry name" value="Beta-barrel_TonB_sf"/>
</dbReference>
<dbReference type="EMBL" id="CP035704">
    <property type="protein sequence ID" value="QBB70981.1"/>
    <property type="molecule type" value="Genomic_DNA"/>
</dbReference>
<dbReference type="PANTHER" id="PTHR32552:SF81">
    <property type="entry name" value="TONB-DEPENDENT OUTER MEMBRANE RECEPTOR"/>
    <property type="match status" value="1"/>
</dbReference>
<dbReference type="Gene3D" id="2.170.130.10">
    <property type="entry name" value="TonB-dependent receptor, plug domain"/>
    <property type="match status" value="1"/>
</dbReference>
<evidence type="ECO:0000256" key="4">
    <source>
        <dbReference type="ARBA" id="ARBA00022496"/>
    </source>
</evidence>
<feature type="region of interest" description="Disordered" evidence="13">
    <location>
        <begin position="430"/>
        <end position="453"/>
    </location>
</feature>
<dbReference type="GO" id="GO:0006826">
    <property type="term" value="P:iron ion transport"/>
    <property type="evidence" value="ECO:0007669"/>
    <property type="project" value="UniProtKB-KW"/>
</dbReference>
<keyword evidence="14" id="KW-0732">Signal</keyword>
<evidence type="ECO:0000259" key="15">
    <source>
        <dbReference type="Pfam" id="PF00593"/>
    </source>
</evidence>
<evidence type="ECO:0000256" key="14">
    <source>
        <dbReference type="SAM" id="SignalP"/>
    </source>
</evidence>
<proteinExistence type="inferred from homology"/>
<evidence type="ECO:0000256" key="8">
    <source>
        <dbReference type="ARBA" id="ARBA00023077"/>
    </source>
</evidence>
<keyword evidence="8 12" id="KW-0798">TonB box</keyword>
<dbReference type="RefSeq" id="WP_129833539.1">
    <property type="nucleotide sequence ID" value="NZ_CP035704.1"/>
</dbReference>
<organism evidence="17 18">
    <name type="scientific">Pseudolysobacter antarcticus</name>
    <dbReference type="NCBI Taxonomy" id="2511995"/>
    <lineage>
        <taxon>Bacteria</taxon>
        <taxon>Pseudomonadati</taxon>
        <taxon>Pseudomonadota</taxon>
        <taxon>Gammaproteobacteria</taxon>
        <taxon>Lysobacterales</taxon>
        <taxon>Rhodanobacteraceae</taxon>
        <taxon>Pseudolysobacter</taxon>
    </lineage>
</organism>
<evidence type="ECO:0000256" key="6">
    <source>
        <dbReference type="ARBA" id="ARBA00023004"/>
    </source>
</evidence>
<evidence type="ECO:0000259" key="16">
    <source>
        <dbReference type="Pfam" id="PF07715"/>
    </source>
</evidence>
<name>A0A411HKG3_9GAMM</name>
<evidence type="ECO:0000313" key="18">
    <source>
        <dbReference type="Proteomes" id="UP000291562"/>
    </source>
</evidence>
<keyword evidence="17" id="KW-0675">Receptor</keyword>
<feature type="signal peptide" evidence="14">
    <location>
        <begin position="1"/>
        <end position="25"/>
    </location>
</feature>
<dbReference type="InterPro" id="IPR012910">
    <property type="entry name" value="Plug_dom"/>
</dbReference>
<evidence type="ECO:0000256" key="11">
    <source>
        <dbReference type="PROSITE-ProRule" id="PRU01360"/>
    </source>
</evidence>
<keyword evidence="4" id="KW-0410">Iron transport</keyword>
<dbReference type="GO" id="GO:0009279">
    <property type="term" value="C:cell outer membrane"/>
    <property type="evidence" value="ECO:0007669"/>
    <property type="project" value="UniProtKB-SubCell"/>
</dbReference>
<evidence type="ECO:0000256" key="3">
    <source>
        <dbReference type="ARBA" id="ARBA00022452"/>
    </source>
</evidence>
<dbReference type="InterPro" id="IPR037066">
    <property type="entry name" value="Plug_dom_sf"/>
</dbReference>
<evidence type="ECO:0000313" key="17">
    <source>
        <dbReference type="EMBL" id="QBB70981.1"/>
    </source>
</evidence>
<keyword evidence="18" id="KW-1185">Reference proteome</keyword>
<protein>
    <submittedName>
        <fullName evidence="17">TonB-dependent receptor</fullName>
    </submittedName>
</protein>
<comment type="subcellular location">
    <subcellularLocation>
        <location evidence="1 11">Cell outer membrane</location>
        <topology evidence="1 11">Multi-pass membrane protein</topology>
    </subcellularLocation>
</comment>
<keyword evidence="5 11" id="KW-0812">Transmembrane</keyword>
<dbReference type="Gene3D" id="2.40.170.20">
    <property type="entry name" value="TonB-dependent receptor, beta-barrel domain"/>
    <property type="match status" value="1"/>
</dbReference>
<dbReference type="AlphaFoldDB" id="A0A411HKG3"/>
<evidence type="ECO:0000256" key="2">
    <source>
        <dbReference type="ARBA" id="ARBA00022448"/>
    </source>
</evidence>
<gene>
    <name evidence="17" type="ORF">ELE36_11830</name>
</gene>
<reference evidence="17 18" key="1">
    <citation type="submission" date="2019-01" db="EMBL/GenBank/DDBJ databases">
        <title>Pseudolysobacter antarctica gen. nov., sp. nov., isolated from Fildes Peninsula, Antarctica.</title>
        <authorList>
            <person name="Wei Z."/>
            <person name="Peng F."/>
        </authorList>
    </citation>
    <scope>NUCLEOTIDE SEQUENCE [LARGE SCALE GENOMIC DNA]</scope>
    <source>
        <strain evidence="17 18">AQ6-296</strain>
    </source>
</reference>
<keyword evidence="2 11" id="KW-0813">Transport</keyword>
<dbReference type="PANTHER" id="PTHR32552">
    <property type="entry name" value="FERRICHROME IRON RECEPTOR-RELATED"/>
    <property type="match status" value="1"/>
</dbReference>
<dbReference type="InterPro" id="IPR000531">
    <property type="entry name" value="Beta-barrel_TonB"/>
</dbReference>
<dbReference type="Pfam" id="PF07715">
    <property type="entry name" value="Plug"/>
    <property type="match status" value="1"/>
</dbReference>
<accession>A0A411HKG3</accession>
<evidence type="ECO:0000256" key="10">
    <source>
        <dbReference type="ARBA" id="ARBA00023237"/>
    </source>
</evidence>
<keyword evidence="10 11" id="KW-0998">Cell outer membrane</keyword>